<proteinExistence type="predicted"/>
<dbReference type="Pfam" id="PF00581">
    <property type="entry name" value="Rhodanese"/>
    <property type="match status" value="1"/>
</dbReference>
<evidence type="ECO:0000259" key="2">
    <source>
        <dbReference type="PROSITE" id="PS50206"/>
    </source>
</evidence>
<dbReference type="SMART" id="SM00450">
    <property type="entry name" value="RHOD"/>
    <property type="match status" value="1"/>
</dbReference>
<dbReference type="Proteomes" id="UP000255193">
    <property type="component" value="Unassembled WGS sequence"/>
</dbReference>
<dbReference type="PANTHER" id="PTHR45431">
    <property type="entry name" value="RHODANESE-LIKE DOMAIN-CONTAINING PROTEIN 15, CHLOROPLASTIC"/>
    <property type="match status" value="1"/>
</dbReference>
<dbReference type="CDD" id="cd00158">
    <property type="entry name" value="RHOD"/>
    <property type="match status" value="1"/>
</dbReference>
<keyword evidence="1" id="KW-0732">Signal</keyword>
<feature type="domain" description="Rhodanese" evidence="2">
    <location>
        <begin position="43"/>
        <end position="109"/>
    </location>
</feature>
<sequence length="111" mass="11806">MPSLFDRLPKLYMPRRKHLLTLSAALLVGALLVPSANAANVTIDVRTPEEFQIGHPDGAINIPHNQIASKIASQGVSKSDTIKLYSRGGARADQAKAALEAAGYSNVSVQN</sequence>
<keyword evidence="3" id="KW-0808">Transferase</keyword>
<protein>
    <submittedName>
        <fullName evidence="3">Thiosulfate sulfurtransferase PspE</fullName>
        <ecNumber evidence="3">2.8.1.1</ecNumber>
    </submittedName>
</protein>
<feature type="chain" id="PRO_5016912517" evidence="1">
    <location>
        <begin position="39"/>
        <end position="111"/>
    </location>
</feature>
<dbReference type="InterPro" id="IPR036873">
    <property type="entry name" value="Rhodanese-like_dom_sf"/>
</dbReference>
<dbReference type="EC" id="2.8.1.1" evidence="3"/>
<evidence type="ECO:0000313" key="4">
    <source>
        <dbReference type="Proteomes" id="UP000255193"/>
    </source>
</evidence>
<dbReference type="EMBL" id="UGQA01000001">
    <property type="protein sequence ID" value="STY95172.1"/>
    <property type="molecule type" value="Genomic_DNA"/>
</dbReference>
<reference evidence="3 4" key="1">
    <citation type="submission" date="2018-06" db="EMBL/GenBank/DDBJ databases">
        <authorList>
            <consortium name="Pathogen Informatics"/>
            <person name="Doyle S."/>
        </authorList>
    </citation>
    <scope>NUCLEOTIDE SEQUENCE [LARGE SCALE GENOMIC DNA]</scope>
    <source>
        <strain evidence="3 4">NCTC11091</strain>
    </source>
</reference>
<dbReference type="PROSITE" id="PS50206">
    <property type="entry name" value="RHODANESE_3"/>
    <property type="match status" value="1"/>
</dbReference>
<dbReference type="InterPro" id="IPR001763">
    <property type="entry name" value="Rhodanese-like_dom"/>
</dbReference>
<evidence type="ECO:0000256" key="1">
    <source>
        <dbReference type="SAM" id="SignalP"/>
    </source>
</evidence>
<feature type="signal peptide" evidence="1">
    <location>
        <begin position="1"/>
        <end position="38"/>
    </location>
</feature>
<dbReference type="GO" id="GO:0004792">
    <property type="term" value="F:thiosulfate-cyanide sulfurtransferase activity"/>
    <property type="evidence" value="ECO:0007669"/>
    <property type="project" value="UniProtKB-EC"/>
</dbReference>
<accession>A0A378Q399</accession>
<organism evidence="3 4">
    <name type="scientific">Faucicola atlantae</name>
    <dbReference type="NCBI Taxonomy" id="34059"/>
    <lineage>
        <taxon>Bacteria</taxon>
        <taxon>Pseudomonadati</taxon>
        <taxon>Pseudomonadota</taxon>
        <taxon>Gammaproteobacteria</taxon>
        <taxon>Moraxellales</taxon>
        <taxon>Moraxellaceae</taxon>
        <taxon>Faucicola</taxon>
    </lineage>
</organism>
<dbReference type="Gene3D" id="3.40.250.10">
    <property type="entry name" value="Rhodanese-like domain"/>
    <property type="match status" value="1"/>
</dbReference>
<dbReference type="SUPFAM" id="SSF52821">
    <property type="entry name" value="Rhodanese/Cell cycle control phosphatase"/>
    <property type="match status" value="1"/>
</dbReference>
<gene>
    <name evidence="3" type="primary">pspE</name>
    <name evidence="3" type="ORF">NCTC11091_00963</name>
</gene>
<dbReference type="InterPro" id="IPR052367">
    <property type="entry name" value="Thiosulfate_ST/Rhodanese-like"/>
</dbReference>
<dbReference type="RefSeq" id="WP_067058745.1">
    <property type="nucleotide sequence ID" value="NZ_MXAO01000060.1"/>
</dbReference>
<name>A0A378Q399_9GAMM</name>
<evidence type="ECO:0000313" key="3">
    <source>
        <dbReference type="EMBL" id="STY95172.1"/>
    </source>
</evidence>
<dbReference type="AlphaFoldDB" id="A0A378Q399"/>
<dbReference type="PANTHER" id="PTHR45431:SF3">
    <property type="entry name" value="RHODANESE-LIKE DOMAIN-CONTAINING PROTEIN 15, CHLOROPLASTIC"/>
    <property type="match status" value="1"/>
</dbReference>